<evidence type="ECO:0000313" key="2">
    <source>
        <dbReference type="EMBL" id="SFN74573.1"/>
    </source>
</evidence>
<dbReference type="AlphaFoldDB" id="A0A1I5BIM3"/>
<evidence type="ECO:0000256" key="1">
    <source>
        <dbReference type="SAM" id="MobiDB-lite"/>
    </source>
</evidence>
<protein>
    <submittedName>
        <fullName evidence="2">Uncharacterized protein</fullName>
    </submittedName>
</protein>
<gene>
    <name evidence="2" type="ORF">SAMN05216207_1020112</name>
</gene>
<reference evidence="2 3" key="1">
    <citation type="submission" date="2016-10" db="EMBL/GenBank/DDBJ databases">
        <authorList>
            <person name="de Groot N.N."/>
        </authorList>
    </citation>
    <scope>NUCLEOTIDE SEQUENCE [LARGE SCALE GENOMIC DNA]</scope>
    <source>
        <strain evidence="2 3">CGMCC 4.1877</strain>
    </source>
</reference>
<organism evidence="2 3">
    <name type="scientific">Pseudonocardia ammonioxydans</name>
    <dbReference type="NCBI Taxonomy" id="260086"/>
    <lineage>
        <taxon>Bacteria</taxon>
        <taxon>Bacillati</taxon>
        <taxon>Actinomycetota</taxon>
        <taxon>Actinomycetes</taxon>
        <taxon>Pseudonocardiales</taxon>
        <taxon>Pseudonocardiaceae</taxon>
        <taxon>Pseudonocardia</taxon>
    </lineage>
</organism>
<evidence type="ECO:0000313" key="3">
    <source>
        <dbReference type="Proteomes" id="UP000199614"/>
    </source>
</evidence>
<proteinExistence type="predicted"/>
<dbReference type="EMBL" id="FOUY01000020">
    <property type="protein sequence ID" value="SFN74573.1"/>
    <property type="molecule type" value="Genomic_DNA"/>
</dbReference>
<accession>A0A1I5BIM3</accession>
<name>A0A1I5BIM3_PSUAM</name>
<sequence>MRPGSAGYPDPVTQQDRSDGPGREPDTPLDPETAVDELEERVTGRRTAEEDEPDHDAGDDGRNPVEGDSGTGVDEESSG</sequence>
<feature type="compositionally biased region" description="Basic and acidic residues" evidence="1">
    <location>
        <begin position="55"/>
        <end position="65"/>
    </location>
</feature>
<dbReference type="Proteomes" id="UP000199614">
    <property type="component" value="Unassembled WGS sequence"/>
</dbReference>
<feature type="compositionally biased region" description="Basic and acidic residues" evidence="1">
    <location>
        <begin position="16"/>
        <end position="26"/>
    </location>
</feature>
<keyword evidence="3" id="KW-1185">Reference proteome</keyword>
<dbReference type="STRING" id="260086.SAMN05216207_1020112"/>
<feature type="region of interest" description="Disordered" evidence="1">
    <location>
        <begin position="1"/>
        <end position="79"/>
    </location>
</feature>
<feature type="compositionally biased region" description="Acidic residues" evidence="1">
    <location>
        <begin position="27"/>
        <end position="39"/>
    </location>
</feature>